<dbReference type="KEGG" id="scas:SACC_16910"/>
<evidence type="ECO:0000313" key="7">
    <source>
        <dbReference type="EMBL" id="BDB98674.1"/>
    </source>
</evidence>
<feature type="transmembrane region" description="Helical" evidence="6">
    <location>
        <begin position="81"/>
        <end position="109"/>
    </location>
</feature>
<dbReference type="PANTHER" id="PTHR43243:SF4">
    <property type="entry name" value="CATIONIC AMINO ACID TRANSPORTER 4"/>
    <property type="match status" value="1"/>
</dbReference>
<keyword evidence="2" id="KW-0813">Transport</keyword>
<evidence type="ECO:0000256" key="4">
    <source>
        <dbReference type="ARBA" id="ARBA00022989"/>
    </source>
</evidence>
<evidence type="ECO:0000256" key="6">
    <source>
        <dbReference type="SAM" id="Phobius"/>
    </source>
</evidence>
<feature type="transmembrane region" description="Helical" evidence="6">
    <location>
        <begin position="172"/>
        <end position="194"/>
    </location>
</feature>
<reference evidence="7 8" key="1">
    <citation type="journal article" date="2022" name="Microbiol. Resour. Announc.">
        <title>Complete Genome Sequence of the Hyperthermophilic and Acidophilic Archaeon Saccharolobus caldissimus Strain HS-3T.</title>
        <authorList>
            <person name="Sakai H.D."/>
            <person name="Kurosawa N."/>
        </authorList>
    </citation>
    <scope>NUCLEOTIDE SEQUENCE [LARGE SCALE GENOMIC DNA]</scope>
    <source>
        <strain evidence="7 8">JCM32116</strain>
    </source>
</reference>
<feature type="transmembrane region" description="Helical" evidence="6">
    <location>
        <begin position="331"/>
        <end position="351"/>
    </location>
</feature>
<keyword evidence="5 6" id="KW-0472">Membrane</keyword>
<evidence type="ECO:0000256" key="1">
    <source>
        <dbReference type="ARBA" id="ARBA00004141"/>
    </source>
</evidence>
<dbReference type="PIRSF" id="PIRSF006060">
    <property type="entry name" value="AA_transporter"/>
    <property type="match status" value="1"/>
</dbReference>
<feature type="transmembrane region" description="Helical" evidence="6">
    <location>
        <begin position="115"/>
        <end position="132"/>
    </location>
</feature>
<feature type="transmembrane region" description="Helical" evidence="6">
    <location>
        <begin position="215"/>
        <end position="240"/>
    </location>
</feature>
<feature type="transmembrane region" description="Helical" evidence="6">
    <location>
        <begin position="307"/>
        <end position="325"/>
    </location>
</feature>
<dbReference type="EMBL" id="AP025226">
    <property type="protein sequence ID" value="BDB98674.1"/>
    <property type="molecule type" value="Genomic_DNA"/>
</dbReference>
<feature type="transmembrane region" description="Helical" evidence="6">
    <location>
        <begin position="363"/>
        <end position="382"/>
    </location>
</feature>
<feature type="transmembrane region" description="Helical" evidence="6">
    <location>
        <begin position="388"/>
        <end position="407"/>
    </location>
</feature>
<proteinExistence type="predicted"/>
<name>A0AAQ4CS93_9CREN</name>
<evidence type="ECO:0000256" key="2">
    <source>
        <dbReference type="ARBA" id="ARBA00022448"/>
    </source>
</evidence>
<gene>
    <name evidence="7" type="ORF">SACC_16910</name>
</gene>
<keyword evidence="4 6" id="KW-1133">Transmembrane helix</keyword>
<feature type="transmembrane region" description="Helical" evidence="6">
    <location>
        <begin position="260"/>
        <end position="286"/>
    </location>
</feature>
<protein>
    <submittedName>
        <fullName evidence="7">Amino acid transporter</fullName>
    </submittedName>
</protein>
<evidence type="ECO:0000313" key="8">
    <source>
        <dbReference type="Proteomes" id="UP001319921"/>
    </source>
</evidence>
<feature type="transmembrane region" description="Helical" evidence="6">
    <location>
        <begin position="39"/>
        <end position="60"/>
    </location>
</feature>
<dbReference type="RefSeq" id="WP_229569057.1">
    <property type="nucleotide sequence ID" value="NZ_AP025226.1"/>
</dbReference>
<dbReference type="GO" id="GO:0015171">
    <property type="term" value="F:amino acid transmembrane transporter activity"/>
    <property type="evidence" value="ECO:0007669"/>
    <property type="project" value="TreeGrafter"/>
</dbReference>
<dbReference type="Proteomes" id="UP001319921">
    <property type="component" value="Chromosome"/>
</dbReference>
<feature type="transmembrane region" description="Helical" evidence="6">
    <location>
        <begin position="144"/>
        <end position="166"/>
    </location>
</feature>
<feature type="transmembrane region" description="Helical" evidence="6">
    <location>
        <begin position="12"/>
        <end position="33"/>
    </location>
</feature>
<dbReference type="Pfam" id="PF13520">
    <property type="entry name" value="AA_permease_2"/>
    <property type="match status" value="1"/>
</dbReference>
<comment type="subcellular location">
    <subcellularLocation>
        <location evidence="1">Membrane</location>
        <topology evidence="1">Multi-pass membrane protein</topology>
    </subcellularLocation>
</comment>
<dbReference type="PANTHER" id="PTHR43243">
    <property type="entry name" value="INNER MEMBRANE TRANSPORTER YGJI-RELATED"/>
    <property type="match status" value="1"/>
</dbReference>
<evidence type="ECO:0000256" key="3">
    <source>
        <dbReference type="ARBA" id="ARBA00022692"/>
    </source>
</evidence>
<keyword evidence="8" id="KW-1185">Reference proteome</keyword>
<dbReference type="GO" id="GO:0016020">
    <property type="term" value="C:membrane"/>
    <property type="evidence" value="ECO:0007669"/>
    <property type="project" value="UniProtKB-SubCell"/>
</dbReference>
<evidence type="ECO:0000256" key="5">
    <source>
        <dbReference type="ARBA" id="ARBA00023136"/>
    </source>
</evidence>
<organism evidence="7 8">
    <name type="scientific">Saccharolobus caldissimus</name>
    <dbReference type="NCBI Taxonomy" id="1702097"/>
    <lineage>
        <taxon>Archaea</taxon>
        <taxon>Thermoproteota</taxon>
        <taxon>Thermoprotei</taxon>
        <taxon>Sulfolobales</taxon>
        <taxon>Sulfolobaceae</taxon>
        <taxon>Saccharolobus</taxon>
    </lineage>
</organism>
<dbReference type="AlphaFoldDB" id="A0AAQ4CS93"/>
<dbReference type="InterPro" id="IPR002293">
    <property type="entry name" value="AA/rel_permease1"/>
</dbReference>
<keyword evidence="3 6" id="KW-0812">Transmembrane</keyword>
<dbReference type="GeneID" id="68866425"/>
<accession>A0AAQ4CS93</accession>
<sequence>MKRKLTLIETTAIGLGNIIGAGIFVMAGSIIYLAGPAALISFIITGLLAMSIGINSAELASKYPNTEGGVYSFAKLTMGDFMGFLVGWMRMISYAVSGAATALGFASYLPIQFKYVIAASLIITLSTIYLFGLKLASEIETVLVIINILGLVTFIVFSLTFGKFSISHLKPLAPHGVSGIFAGASLAFFAYSGFNTIATLTPDVEDGERTVPKAIILSLIITSALYILVVFSMLYILPWYAYGTQGNPLSFALQSVKAPLIIILAVSSTAIIATVTVTLSTIIATVRTIKQMAEDELIPKGISKDRLAVLITASIMIASLALGNVEVIGLVSNFGTVFSYITTAIAVVISRRRGIRGKFSSPLYPWLQILSIILSLLIMLSLGEESLILGVLSIIIGILIHQIHVQINIVEKGKSLKPHGELP</sequence>
<dbReference type="Gene3D" id="1.20.1740.10">
    <property type="entry name" value="Amino acid/polyamine transporter I"/>
    <property type="match status" value="1"/>
</dbReference>